<keyword evidence="2" id="KW-0966">Cell projection</keyword>
<dbReference type="InterPro" id="IPR013384">
    <property type="entry name" value="Flagell_FlgL"/>
</dbReference>
<proteinExistence type="predicted"/>
<feature type="domain" description="Flagellin N-terminal" evidence="1">
    <location>
        <begin position="6"/>
        <end position="140"/>
    </location>
</feature>
<accession>A0AA46DXS0</accession>
<dbReference type="GO" id="GO:0071973">
    <property type="term" value="P:bacterial-type flagellum-dependent cell motility"/>
    <property type="evidence" value="ECO:0007669"/>
    <property type="project" value="InterPro"/>
</dbReference>
<dbReference type="InterPro" id="IPR001492">
    <property type="entry name" value="Flagellin"/>
</dbReference>
<sequence>MRVTGKMMSTNAISNIQNNMEKMDITNDRLSKGTKINLPQDNPIGAVKVMSYQTALTEIEKYLENVDNAKTYLNSTDVSLTQVSEILQRIRELAVQSANDSFEQTARDAVASEINELIEQLVVVGNSSIGGRYIFAGYNTQEKPFKIFTGNDLLKEGEEATLDLTDVEGNLRKNILKDVPVKIDYTGDQGMMMTEVDKGVTLEYNVTGDKIFKNKEGDLFKELLYLRDSIYKGDVNSDKDNDGHTIESQIGELDRIFNMIMKYRSQVGAKMRRIEQVEARLEDNKISMSDLLSRTQDTDITKSIMDLKTQENVQRMSLSVGAKVIQPTLVDFVK</sequence>
<comment type="caution">
    <text evidence="2">The sequence shown here is derived from an EMBL/GenBank/DDBJ whole genome shotgun (WGS) entry which is preliminary data.</text>
</comment>
<dbReference type="GO" id="GO:0005198">
    <property type="term" value="F:structural molecule activity"/>
    <property type="evidence" value="ECO:0007669"/>
    <property type="project" value="InterPro"/>
</dbReference>
<dbReference type="Proteomes" id="UP000294678">
    <property type="component" value="Unassembled WGS sequence"/>
</dbReference>
<dbReference type="RefSeq" id="WP_134113659.1">
    <property type="nucleotide sequence ID" value="NZ_SOBG01000008.1"/>
</dbReference>
<evidence type="ECO:0000313" key="3">
    <source>
        <dbReference type="Proteomes" id="UP000294678"/>
    </source>
</evidence>
<gene>
    <name evidence="2" type="ORF">EV215_1795</name>
</gene>
<dbReference type="SUPFAM" id="SSF64518">
    <property type="entry name" value="Phase 1 flagellin"/>
    <property type="match status" value="1"/>
</dbReference>
<keyword evidence="2" id="KW-0969">Cilium</keyword>
<protein>
    <submittedName>
        <fullName evidence="2">Flagellar hook-associated protein 3 FlgL</fullName>
    </submittedName>
</protein>
<dbReference type="PANTHER" id="PTHR42792">
    <property type="entry name" value="FLAGELLIN"/>
    <property type="match status" value="1"/>
</dbReference>
<keyword evidence="3" id="KW-1185">Reference proteome</keyword>
<evidence type="ECO:0000313" key="2">
    <source>
        <dbReference type="EMBL" id="TDT68074.1"/>
    </source>
</evidence>
<dbReference type="Gene3D" id="1.20.1330.10">
    <property type="entry name" value="f41 fragment of flagellin, N-terminal domain"/>
    <property type="match status" value="1"/>
</dbReference>
<dbReference type="PANTHER" id="PTHR42792:SF1">
    <property type="entry name" value="FLAGELLAR HOOK-ASSOCIATED PROTEIN 3"/>
    <property type="match status" value="1"/>
</dbReference>
<name>A0AA46DXS0_9FUSO</name>
<dbReference type="NCBIfam" id="TIGR02550">
    <property type="entry name" value="flagell_flgL"/>
    <property type="match status" value="1"/>
</dbReference>
<dbReference type="InterPro" id="IPR001029">
    <property type="entry name" value="Flagellin_N"/>
</dbReference>
<dbReference type="GO" id="GO:0009424">
    <property type="term" value="C:bacterial-type flagellum hook"/>
    <property type="evidence" value="ECO:0007669"/>
    <property type="project" value="InterPro"/>
</dbReference>
<reference evidence="2 3" key="1">
    <citation type="submission" date="2019-03" db="EMBL/GenBank/DDBJ databases">
        <title>Genomic Encyclopedia of Type Strains, Phase IV (KMG-IV): sequencing the most valuable type-strain genomes for metagenomic binning, comparative biology and taxonomic classification.</title>
        <authorList>
            <person name="Goeker M."/>
        </authorList>
    </citation>
    <scope>NUCLEOTIDE SEQUENCE [LARGE SCALE GENOMIC DNA]</scope>
    <source>
        <strain evidence="2 3">DSM 100055</strain>
    </source>
</reference>
<organism evidence="2 3">
    <name type="scientific">Hypnocyclicus thermotrophus</name>
    <dbReference type="NCBI Taxonomy" id="1627895"/>
    <lineage>
        <taxon>Bacteria</taxon>
        <taxon>Fusobacteriati</taxon>
        <taxon>Fusobacteriota</taxon>
        <taxon>Fusobacteriia</taxon>
        <taxon>Fusobacteriales</taxon>
        <taxon>Fusobacteriaceae</taxon>
        <taxon>Hypnocyclicus</taxon>
    </lineage>
</organism>
<dbReference type="Pfam" id="PF00669">
    <property type="entry name" value="Flagellin_N"/>
    <property type="match status" value="1"/>
</dbReference>
<keyword evidence="2" id="KW-0282">Flagellum</keyword>
<dbReference type="EMBL" id="SOBG01000008">
    <property type="protein sequence ID" value="TDT68074.1"/>
    <property type="molecule type" value="Genomic_DNA"/>
</dbReference>
<evidence type="ECO:0000259" key="1">
    <source>
        <dbReference type="Pfam" id="PF00669"/>
    </source>
</evidence>
<dbReference type="AlphaFoldDB" id="A0AA46DXS0"/>